<keyword evidence="7" id="KW-0325">Glycoprotein</keyword>
<protein>
    <submittedName>
        <fullName evidence="10">Uncharacterized protein LOC131806366</fullName>
    </submittedName>
</protein>
<organism evidence="9 10">
    <name type="scientific">Musca domestica</name>
    <name type="common">House fly</name>
    <dbReference type="NCBI Taxonomy" id="7370"/>
    <lineage>
        <taxon>Eukaryota</taxon>
        <taxon>Metazoa</taxon>
        <taxon>Ecdysozoa</taxon>
        <taxon>Arthropoda</taxon>
        <taxon>Hexapoda</taxon>
        <taxon>Insecta</taxon>
        <taxon>Pterygota</taxon>
        <taxon>Neoptera</taxon>
        <taxon>Endopterygota</taxon>
        <taxon>Diptera</taxon>
        <taxon>Brachycera</taxon>
        <taxon>Muscomorpha</taxon>
        <taxon>Muscoidea</taxon>
        <taxon>Muscidae</taxon>
        <taxon>Musca</taxon>
    </lineage>
</organism>
<keyword evidence="9" id="KW-1185">Reference proteome</keyword>
<keyword evidence="3 8" id="KW-0812">Transmembrane</keyword>
<dbReference type="PANTHER" id="PTHR42643">
    <property type="entry name" value="IONOTROPIC RECEPTOR 20A-RELATED"/>
    <property type="match status" value="1"/>
</dbReference>
<evidence type="ECO:0000256" key="2">
    <source>
        <dbReference type="ARBA" id="ARBA00022475"/>
    </source>
</evidence>
<name>A0ABM3VKS1_MUSDO</name>
<feature type="transmembrane region" description="Helical" evidence="8">
    <location>
        <begin position="20"/>
        <end position="42"/>
    </location>
</feature>
<evidence type="ECO:0000313" key="9">
    <source>
        <dbReference type="Proteomes" id="UP001652621"/>
    </source>
</evidence>
<evidence type="ECO:0000256" key="4">
    <source>
        <dbReference type="ARBA" id="ARBA00022989"/>
    </source>
</evidence>
<proteinExistence type="predicted"/>
<dbReference type="SUPFAM" id="SSF53850">
    <property type="entry name" value="Periplasmic binding protein-like II"/>
    <property type="match status" value="1"/>
</dbReference>
<dbReference type="Gene3D" id="1.10.287.70">
    <property type="match status" value="1"/>
</dbReference>
<comment type="subcellular location">
    <subcellularLocation>
        <location evidence="1">Cell membrane</location>
        <topology evidence="1">Multi-pass membrane protein</topology>
    </subcellularLocation>
</comment>
<dbReference type="PANTHER" id="PTHR42643:SF42">
    <property type="entry name" value="IONOTROPIC GLUTAMATE RECEPTOR L-GLUTAMATE AND GLYCINE-BINDING DOMAIN-CONTAINING PROTEIN"/>
    <property type="match status" value="1"/>
</dbReference>
<evidence type="ECO:0000313" key="10">
    <source>
        <dbReference type="RefSeq" id="XP_058986382.1"/>
    </source>
</evidence>
<dbReference type="GeneID" id="131806366"/>
<gene>
    <name evidence="10" type="primary">LOC131806366</name>
</gene>
<evidence type="ECO:0000256" key="3">
    <source>
        <dbReference type="ARBA" id="ARBA00022692"/>
    </source>
</evidence>
<dbReference type="InterPro" id="IPR052192">
    <property type="entry name" value="Insect_Ionotropic_Sensory_Rcpt"/>
</dbReference>
<keyword evidence="4 8" id="KW-1133">Transmembrane helix</keyword>
<evidence type="ECO:0000256" key="6">
    <source>
        <dbReference type="ARBA" id="ARBA00023170"/>
    </source>
</evidence>
<evidence type="ECO:0000256" key="7">
    <source>
        <dbReference type="ARBA" id="ARBA00023180"/>
    </source>
</evidence>
<keyword evidence="2" id="KW-1003">Cell membrane</keyword>
<evidence type="ECO:0000256" key="1">
    <source>
        <dbReference type="ARBA" id="ARBA00004651"/>
    </source>
</evidence>
<evidence type="ECO:0000256" key="8">
    <source>
        <dbReference type="SAM" id="Phobius"/>
    </source>
</evidence>
<evidence type="ECO:0000256" key="5">
    <source>
        <dbReference type="ARBA" id="ARBA00023136"/>
    </source>
</evidence>
<dbReference type="RefSeq" id="XP_058986382.1">
    <property type="nucleotide sequence ID" value="XM_059130399.1"/>
</dbReference>
<accession>A0ABM3VKS1</accession>
<sequence length="254" mass="28686">MSAGLTFSTRSFSGRCIVTTSLLFSFAIYQFYSASIVGTLLMEKPKTIRTLRDLIHSSLEIGIEDIVYNRDYFCVRTKDPDAQELYAKKVTSMPTADGTGFVDAPPDNVVLPTSIIPMTEAQKAKAYRDILHSHETGAHAKTNEASNWYEPEYGVAKIKKDVNFAFHVDVATAYKIMADTFTEKEICDLTEIQLFPPQKMVSIVQKGSPLRKPITYGLRRVTEVGLMDYEHKIWHSPRPRCVKQLHTDDLRVGI</sequence>
<keyword evidence="6" id="KW-0675">Receptor</keyword>
<reference evidence="10" key="1">
    <citation type="submission" date="2025-08" db="UniProtKB">
        <authorList>
            <consortium name="RefSeq"/>
        </authorList>
    </citation>
    <scope>IDENTIFICATION</scope>
    <source>
        <strain evidence="10">Aabys</strain>
        <tissue evidence="10">Whole body</tissue>
    </source>
</reference>
<dbReference type="Proteomes" id="UP001652621">
    <property type="component" value="Unplaced"/>
</dbReference>
<keyword evidence="5 8" id="KW-0472">Membrane</keyword>